<dbReference type="AlphaFoldDB" id="A0AAV8RXP4"/>
<dbReference type="PROSITE" id="PS50082">
    <property type="entry name" value="WD_REPEATS_2"/>
    <property type="match status" value="8"/>
</dbReference>
<feature type="repeat" description="WD" evidence="4">
    <location>
        <begin position="612"/>
        <end position="653"/>
    </location>
</feature>
<keyword evidence="8" id="KW-1185">Reference proteome</keyword>
<feature type="repeat" description="WD" evidence="4">
    <location>
        <begin position="188"/>
        <end position="229"/>
    </location>
</feature>
<feature type="repeat" description="WD" evidence="4">
    <location>
        <begin position="60"/>
        <end position="103"/>
    </location>
</feature>
<dbReference type="InterPro" id="IPR051570">
    <property type="entry name" value="TBC1_cilium_biogenesis"/>
</dbReference>
<accession>A0AAV8RXP4</accession>
<gene>
    <name evidence="7" type="ORF">OPV22_002356</name>
</gene>
<dbReference type="GO" id="GO:0034388">
    <property type="term" value="C:Pwp2p-containing subcomplex of 90S preribosome"/>
    <property type="evidence" value="ECO:0007669"/>
    <property type="project" value="TreeGrafter"/>
</dbReference>
<dbReference type="InterPro" id="IPR015943">
    <property type="entry name" value="WD40/YVTN_repeat-like_dom_sf"/>
</dbReference>
<sequence length="944" mass="104827">MVKSYLRYEPGLAFGVIASIDSKITYDPSGLHLLAPALDKLAAWNLKQGFASKTFSPSSRSSHALAVTSVAASSSSSSTSIASGHADGSIRLWDCKKATCEATLNGHKSAVTALRYNHLSSLLASGGKDCDVILWDVVGEAGLFRLRGHRDQVTDLVFLDSGKKLVTCSKDKFIRVWDLEMQHCIQIVTGHHSEVWSLDVDQKERFLVSGSADTELRFYWIRTNAEMVENESKWEILKQFGEIQRQNKDRVATLRFNKSGSLLACQVAGKSVEIYRVLDDVESMRKAKRRLHRKKEKVMAKAMVGDDENGGLVDSLSSQELQHPTVAVSDMFKLLQTLRASKKICSIAFCPNVPKVGLATLSLSLNNNMLETHLIDTDKISKLYSIELHGHRSDIRSVTLSSDNDLLMSTSHNAVKIWNPSTGVCLRTIESGYGLCSSFVPGNRYALVGTKSGALEILDVGSGSSIEVIEAHAGSIRSIVPIPDDNGSVSSCGFVTGSADHDVKFWEYQLLQKPVNDSKQLTVTNVRTLKMNDDVLAVCISPNSKHLAVSLLDCTIKVFFVDSLKFFLSLYGHKLPVLCMDISSDGDLIVSGSADKNLKIWGLDFGDCHKSIFAHADSVMDVKFVRNTHYMFSVGKDRLVKYWDADKFELLLTLEGHHAEVWCLAVSNRGDFIVTGSHDRSIRRWDRTEEPFFIEEEREKRLEEIFESDLDNLNEDRYAPKELVPDEGSVGVPGKKTKETLSATDLVIDALDMADAEIKRIDQHKEEQKNGSGGEFQSNIMMRGLSPSDYVLHTLANVNTNDLEQTLLSLPFSDALKLMSYLKEWALVPDKVEVVCRVTTVLLQTHHNQLTTAVAARPVLIVLKDILHERVKECKDTIGFNLAAMGHLKELMSMRSDAPFRDAKAKLMEIRQWQSKRAARGGDTNENRRKKKKQKPASETGGGA</sequence>
<feature type="domain" description="Small-subunit processome Utp12" evidence="6">
    <location>
        <begin position="788"/>
        <end position="889"/>
    </location>
</feature>
<evidence type="ECO:0000313" key="8">
    <source>
        <dbReference type="Proteomes" id="UP001222027"/>
    </source>
</evidence>
<dbReference type="PROSITE" id="PS00678">
    <property type="entry name" value="WD_REPEATS_1"/>
    <property type="match status" value="2"/>
</dbReference>
<evidence type="ECO:0000256" key="3">
    <source>
        <dbReference type="ARBA" id="ARBA00038229"/>
    </source>
</evidence>
<dbReference type="InterPro" id="IPR007148">
    <property type="entry name" value="SSU_processome_Utp12"/>
</dbReference>
<keyword evidence="1 4" id="KW-0853">WD repeat</keyword>
<dbReference type="InterPro" id="IPR020472">
    <property type="entry name" value="WD40_PAC1"/>
</dbReference>
<dbReference type="InterPro" id="IPR036322">
    <property type="entry name" value="WD40_repeat_dom_sf"/>
</dbReference>
<dbReference type="CDD" id="cd00200">
    <property type="entry name" value="WD40"/>
    <property type="match status" value="1"/>
</dbReference>
<evidence type="ECO:0000313" key="7">
    <source>
        <dbReference type="EMBL" id="KAJ8511922.1"/>
    </source>
</evidence>
<dbReference type="FunFam" id="2.130.10.10:FF:001515">
    <property type="entry name" value="Transducin family protein / WD-40 repeat family protein"/>
    <property type="match status" value="1"/>
</dbReference>
<evidence type="ECO:0000256" key="4">
    <source>
        <dbReference type="PROSITE-ProRule" id="PRU00221"/>
    </source>
</evidence>
<dbReference type="GO" id="GO:0030490">
    <property type="term" value="P:maturation of SSU-rRNA"/>
    <property type="evidence" value="ECO:0007669"/>
    <property type="project" value="TreeGrafter"/>
</dbReference>
<protein>
    <recommendedName>
        <fullName evidence="6">Small-subunit processome Utp12 domain-containing protein</fullName>
    </recommendedName>
</protein>
<evidence type="ECO:0000256" key="2">
    <source>
        <dbReference type="ARBA" id="ARBA00022737"/>
    </source>
</evidence>
<reference evidence="7 8" key="1">
    <citation type="submission" date="2022-12" db="EMBL/GenBank/DDBJ databases">
        <title>Chromosome-scale assembly of the Ensete ventricosum genome.</title>
        <authorList>
            <person name="Dussert Y."/>
            <person name="Stocks J."/>
            <person name="Wendawek A."/>
            <person name="Woldeyes F."/>
            <person name="Nichols R.A."/>
            <person name="Borrell J.S."/>
        </authorList>
    </citation>
    <scope>NUCLEOTIDE SEQUENCE [LARGE SCALE GENOMIC DNA]</scope>
    <source>
        <strain evidence="8">cv. Maze</strain>
        <tissue evidence="7">Seeds</tissue>
    </source>
</reference>
<dbReference type="FunFam" id="2.130.10.10:FF:001298">
    <property type="entry name" value="WD repeat-containing protein 3 isoform A"/>
    <property type="match status" value="1"/>
</dbReference>
<dbReference type="InterPro" id="IPR001680">
    <property type="entry name" value="WD40_rpt"/>
</dbReference>
<feature type="repeat" description="WD" evidence="4">
    <location>
        <begin position="570"/>
        <end position="611"/>
    </location>
</feature>
<feature type="repeat" description="WD" evidence="4">
    <location>
        <begin position="654"/>
        <end position="686"/>
    </location>
</feature>
<dbReference type="EMBL" id="JAQQAF010000001">
    <property type="protein sequence ID" value="KAJ8511922.1"/>
    <property type="molecule type" value="Genomic_DNA"/>
</dbReference>
<evidence type="ECO:0000256" key="5">
    <source>
        <dbReference type="SAM" id="MobiDB-lite"/>
    </source>
</evidence>
<keyword evidence="2" id="KW-0677">Repeat</keyword>
<dbReference type="GO" id="GO:0030515">
    <property type="term" value="F:snoRNA binding"/>
    <property type="evidence" value="ECO:0007669"/>
    <property type="project" value="TreeGrafter"/>
</dbReference>
<dbReference type="Pfam" id="PF25173">
    <property type="entry name" value="Beta-prop_WDR3_1st"/>
    <property type="match status" value="1"/>
</dbReference>
<dbReference type="PRINTS" id="PR00320">
    <property type="entry name" value="GPROTEINBRPT"/>
</dbReference>
<dbReference type="PANTHER" id="PTHR19853:SF0">
    <property type="entry name" value="WD REPEAT-CONTAINING PROTEIN 3"/>
    <property type="match status" value="1"/>
</dbReference>
<comment type="similarity">
    <text evidence="3">Belongs to the WD repeat WDR3/UTP12 family.</text>
</comment>
<dbReference type="InterPro" id="IPR019775">
    <property type="entry name" value="WD40_repeat_CS"/>
</dbReference>
<feature type="repeat" description="WD" evidence="4">
    <location>
        <begin position="146"/>
        <end position="187"/>
    </location>
</feature>
<dbReference type="Pfam" id="PF25172">
    <property type="entry name" value="Beta-prop_WDR3_2nd"/>
    <property type="match status" value="1"/>
</dbReference>
<dbReference type="FunFam" id="2.130.10.10:FF:001004">
    <property type="entry name" value="Transducin family protein / WD-40 repeat family protein"/>
    <property type="match status" value="1"/>
</dbReference>
<proteinExistence type="inferred from homology"/>
<name>A0AAV8RXP4_ENSVE</name>
<dbReference type="Pfam" id="PF04003">
    <property type="entry name" value="Utp12"/>
    <property type="match status" value="1"/>
</dbReference>
<evidence type="ECO:0000256" key="1">
    <source>
        <dbReference type="ARBA" id="ARBA00022574"/>
    </source>
</evidence>
<feature type="repeat" description="WD" evidence="4">
    <location>
        <begin position="104"/>
        <end position="137"/>
    </location>
</feature>
<evidence type="ECO:0000259" key="6">
    <source>
        <dbReference type="Pfam" id="PF04003"/>
    </source>
</evidence>
<dbReference type="PROSITE" id="PS50294">
    <property type="entry name" value="WD_REPEATS_REGION"/>
    <property type="match status" value="6"/>
</dbReference>
<dbReference type="GO" id="GO:0032040">
    <property type="term" value="C:small-subunit processome"/>
    <property type="evidence" value="ECO:0007669"/>
    <property type="project" value="TreeGrafter"/>
</dbReference>
<dbReference type="PANTHER" id="PTHR19853">
    <property type="entry name" value="WD REPEAT CONTAINING PROTEIN 3 WDR3"/>
    <property type="match status" value="1"/>
</dbReference>
<feature type="region of interest" description="Disordered" evidence="5">
    <location>
        <begin position="913"/>
        <end position="944"/>
    </location>
</feature>
<dbReference type="Gene3D" id="2.130.10.10">
    <property type="entry name" value="YVTN repeat-like/Quinoprotein amine dehydrogenase"/>
    <property type="match status" value="4"/>
</dbReference>
<dbReference type="SUPFAM" id="SSF50978">
    <property type="entry name" value="WD40 repeat-like"/>
    <property type="match status" value="2"/>
</dbReference>
<dbReference type="Proteomes" id="UP001222027">
    <property type="component" value="Unassembled WGS sequence"/>
</dbReference>
<organism evidence="7 8">
    <name type="scientific">Ensete ventricosum</name>
    <name type="common">Abyssinian banana</name>
    <name type="synonym">Musa ensete</name>
    <dbReference type="NCBI Taxonomy" id="4639"/>
    <lineage>
        <taxon>Eukaryota</taxon>
        <taxon>Viridiplantae</taxon>
        <taxon>Streptophyta</taxon>
        <taxon>Embryophyta</taxon>
        <taxon>Tracheophyta</taxon>
        <taxon>Spermatophyta</taxon>
        <taxon>Magnoliopsida</taxon>
        <taxon>Liliopsida</taxon>
        <taxon>Zingiberales</taxon>
        <taxon>Musaceae</taxon>
        <taxon>Ensete</taxon>
    </lineage>
</organism>
<feature type="repeat" description="WD" evidence="4">
    <location>
        <begin position="388"/>
        <end position="428"/>
    </location>
</feature>
<dbReference type="SMART" id="SM00320">
    <property type="entry name" value="WD40"/>
    <property type="match status" value="12"/>
</dbReference>
<comment type="caution">
    <text evidence="7">The sequence shown here is derived from an EMBL/GenBank/DDBJ whole genome shotgun (WGS) entry which is preliminary data.</text>
</comment>